<comment type="caution">
    <text evidence="10">The sequence shown here is derived from an EMBL/GenBank/DDBJ whole genome shotgun (WGS) entry which is preliminary data.</text>
</comment>
<dbReference type="InterPro" id="IPR001969">
    <property type="entry name" value="Aspartic_peptidase_AS"/>
</dbReference>
<dbReference type="InterPro" id="IPR001461">
    <property type="entry name" value="Aspartic_peptidase_A1"/>
</dbReference>
<reference evidence="10" key="1">
    <citation type="submission" date="2020-06" db="EMBL/GenBank/DDBJ databases">
        <title>WGS assembly of Ceratodon purpureus strain R40.</title>
        <authorList>
            <person name="Carey S.B."/>
            <person name="Jenkins J."/>
            <person name="Shu S."/>
            <person name="Lovell J.T."/>
            <person name="Sreedasyam A."/>
            <person name="Maumus F."/>
            <person name="Tiley G.P."/>
            <person name="Fernandez-Pozo N."/>
            <person name="Barry K."/>
            <person name="Chen C."/>
            <person name="Wang M."/>
            <person name="Lipzen A."/>
            <person name="Daum C."/>
            <person name="Saski C.A."/>
            <person name="Payton A.C."/>
            <person name="Mcbreen J.C."/>
            <person name="Conrad R.E."/>
            <person name="Kollar L.M."/>
            <person name="Olsson S."/>
            <person name="Huttunen S."/>
            <person name="Landis J.B."/>
            <person name="Wickett N.J."/>
            <person name="Johnson M.G."/>
            <person name="Rensing S.A."/>
            <person name="Grimwood J."/>
            <person name="Schmutz J."/>
            <person name="Mcdaniel S.F."/>
        </authorList>
    </citation>
    <scope>NUCLEOTIDE SEQUENCE</scope>
    <source>
        <strain evidence="10">R40</strain>
    </source>
</reference>
<accession>A0A8T0IE05</accession>
<evidence type="ECO:0000256" key="6">
    <source>
        <dbReference type="PIRSR" id="PIRSR601461-1"/>
    </source>
</evidence>
<dbReference type="GO" id="GO:0005576">
    <property type="term" value="C:extracellular region"/>
    <property type="evidence" value="ECO:0007669"/>
    <property type="project" value="TreeGrafter"/>
</dbReference>
<feature type="active site" evidence="6">
    <location>
        <position position="269"/>
    </location>
</feature>
<evidence type="ECO:0000256" key="1">
    <source>
        <dbReference type="ARBA" id="ARBA00007447"/>
    </source>
</evidence>
<organism evidence="10 11">
    <name type="scientific">Ceratodon purpureus</name>
    <name type="common">Fire moss</name>
    <name type="synonym">Dicranum purpureum</name>
    <dbReference type="NCBI Taxonomy" id="3225"/>
    <lineage>
        <taxon>Eukaryota</taxon>
        <taxon>Viridiplantae</taxon>
        <taxon>Streptophyta</taxon>
        <taxon>Embryophyta</taxon>
        <taxon>Bryophyta</taxon>
        <taxon>Bryophytina</taxon>
        <taxon>Bryopsida</taxon>
        <taxon>Dicranidae</taxon>
        <taxon>Pseudoditrichales</taxon>
        <taxon>Ditrichaceae</taxon>
        <taxon>Ceratodon</taxon>
    </lineage>
</organism>
<dbReference type="InterPro" id="IPR032799">
    <property type="entry name" value="TAXi_C"/>
</dbReference>
<dbReference type="CDD" id="cd05476">
    <property type="entry name" value="pepsin_A_like_plant"/>
    <property type="match status" value="1"/>
</dbReference>
<protein>
    <recommendedName>
        <fullName evidence="9">Peptidase A1 domain-containing protein</fullName>
    </recommendedName>
</protein>
<feature type="active site" evidence="6">
    <location>
        <position position="55"/>
    </location>
</feature>
<name>A0A8T0IE05_CERPU</name>
<evidence type="ECO:0000256" key="8">
    <source>
        <dbReference type="SAM" id="SignalP"/>
    </source>
</evidence>
<dbReference type="Pfam" id="PF14541">
    <property type="entry name" value="TAXi_C"/>
    <property type="match status" value="1"/>
</dbReference>
<gene>
    <name evidence="10" type="ORF">KC19_4G225800</name>
</gene>
<feature type="chain" id="PRO_5035715327" description="Peptidase A1 domain-containing protein" evidence="8">
    <location>
        <begin position="23"/>
        <end position="398"/>
    </location>
</feature>
<dbReference type="InterPro" id="IPR032861">
    <property type="entry name" value="TAXi_N"/>
</dbReference>
<keyword evidence="5" id="KW-0325">Glycoprotein</keyword>
<dbReference type="Gene3D" id="2.40.70.10">
    <property type="entry name" value="Acid Proteases"/>
    <property type="match status" value="2"/>
</dbReference>
<keyword evidence="4 7" id="KW-0378">Hydrolase</keyword>
<comment type="similarity">
    <text evidence="1 7">Belongs to the peptidase A1 family.</text>
</comment>
<dbReference type="InterPro" id="IPR034161">
    <property type="entry name" value="Pepsin-like_plant"/>
</dbReference>
<dbReference type="InterPro" id="IPR051708">
    <property type="entry name" value="Plant_Aspart_Prot_A1"/>
</dbReference>
<keyword evidence="8" id="KW-0732">Signal</keyword>
<dbReference type="AlphaFoldDB" id="A0A8T0IE05"/>
<feature type="signal peptide" evidence="8">
    <location>
        <begin position="1"/>
        <end position="22"/>
    </location>
</feature>
<evidence type="ECO:0000256" key="2">
    <source>
        <dbReference type="ARBA" id="ARBA00022670"/>
    </source>
</evidence>
<dbReference type="Proteomes" id="UP000822688">
    <property type="component" value="Chromosome 4"/>
</dbReference>
<dbReference type="Pfam" id="PF14543">
    <property type="entry name" value="TAXi_N"/>
    <property type="match status" value="1"/>
</dbReference>
<dbReference type="SUPFAM" id="SSF50630">
    <property type="entry name" value="Acid proteases"/>
    <property type="match status" value="1"/>
</dbReference>
<dbReference type="PANTHER" id="PTHR47967:SF128">
    <property type="entry name" value="ASPARTIC PROTEINASE CDR1-LIKE"/>
    <property type="match status" value="1"/>
</dbReference>
<dbReference type="GO" id="GO:0004190">
    <property type="term" value="F:aspartic-type endopeptidase activity"/>
    <property type="evidence" value="ECO:0007669"/>
    <property type="project" value="UniProtKB-KW"/>
</dbReference>
<dbReference type="PROSITE" id="PS00141">
    <property type="entry name" value="ASP_PROTEASE"/>
    <property type="match status" value="1"/>
</dbReference>
<dbReference type="InterPro" id="IPR021109">
    <property type="entry name" value="Peptidase_aspartic_dom_sf"/>
</dbReference>
<dbReference type="PROSITE" id="PS51767">
    <property type="entry name" value="PEPTIDASE_A1"/>
    <property type="match status" value="1"/>
</dbReference>
<keyword evidence="3 7" id="KW-0064">Aspartyl protease</keyword>
<evidence type="ECO:0000313" key="10">
    <source>
        <dbReference type="EMBL" id="KAG0581116.1"/>
    </source>
</evidence>
<dbReference type="InterPro" id="IPR033121">
    <property type="entry name" value="PEPTIDASE_A1"/>
</dbReference>
<evidence type="ECO:0000256" key="7">
    <source>
        <dbReference type="RuleBase" id="RU000454"/>
    </source>
</evidence>
<evidence type="ECO:0000313" key="11">
    <source>
        <dbReference type="Proteomes" id="UP000822688"/>
    </source>
</evidence>
<sequence>MALLLCAMLILFLLCTSHEVSGLISLSSPLSADIGQYVMKVAIGTPPQEFSLILDTGSDLTWIQCSPCPGCFNQPDPFFEPTASSTFSPVPCTNSFCRAFLEDDRSFMCNQSNTGCNYQYGYEDGSLIRGELAYDVVSLPSEDSASVALSTVIGCIHNETMPDFANADGIVGLSRGLLSLPSQFSNHSVAHVFSYCLVDILSRGSISSRITFGGEARNPAAALTPMIFVPGSDFYYVEVEGISIGGRRIGVPTSTFHPDNADLRGVYLDSGTTYSQWRTEAFTPMLAAIRQQITYQVVDAATTHALGVDLCFDVSNELESNIILPDMVVHMRNVEFEIPALPNLFRILDGYACLLMTRSTSGISLIGAAQQQNKLIVYDVENKQIGFLAAQCGTAGPQ</sequence>
<evidence type="ECO:0000256" key="5">
    <source>
        <dbReference type="ARBA" id="ARBA00023180"/>
    </source>
</evidence>
<dbReference type="GO" id="GO:0006508">
    <property type="term" value="P:proteolysis"/>
    <property type="evidence" value="ECO:0007669"/>
    <property type="project" value="UniProtKB-KW"/>
</dbReference>
<keyword evidence="11" id="KW-1185">Reference proteome</keyword>
<proteinExistence type="inferred from homology"/>
<dbReference type="PRINTS" id="PR00792">
    <property type="entry name" value="PEPSIN"/>
</dbReference>
<dbReference type="EMBL" id="CM026424">
    <property type="protein sequence ID" value="KAG0581116.1"/>
    <property type="molecule type" value="Genomic_DNA"/>
</dbReference>
<dbReference type="PANTHER" id="PTHR47967">
    <property type="entry name" value="OS07G0603500 PROTEIN-RELATED"/>
    <property type="match status" value="1"/>
</dbReference>
<keyword evidence="2 7" id="KW-0645">Protease</keyword>
<evidence type="ECO:0000256" key="4">
    <source>
        <dbReference type="ARBA" id="ARBA00022801"/>
    </source>
</evidence>
<feature type="domain" description="Peptidase A1" evidence="9">
    <location>
        <begin position="37"/>
        <end position="388"/>
    </location>
</feature>
<evidence type="ECO:0000259" key="9">
    <source>
        <dbReference type="PROSITE" id="PS51767"/>
    </source>
</evidence>
<evidence type="ECO:0000256" key="3">
    <source>
        <dbReference type="ARBA" id="ARBA00022750"/>
    </source>
</evidence>